<evidence type="ECO:0000313" key="6">
    <source>
        <dbReference type="EMBL" id="BFD45794.1"/>
    </source>
</evidence>
<dbReference type="InterPro" id="IPR020476">
    <property type="entry name" value="Nudix_hydrolase"/>
</dbReference>
<sequence>MKNETICKCYRELPYRPSVGMMIIDSANRVFVGKRIDTKIPAWQMPQGGIDLGETPSVAALREMFEEIGCNKGYIIAESKYWYSYDVPKILIPKLWGGNFRGQKQKWFLIRFTGTNEDININTRNPEFEEWRWAKFDELLSIIIPFKRKLYKAVVKEFAPIVHDIVN</sequence>
<reference evidence="6" key="1">
    <citation type="submission" date="2024-01" db="EMBL/GenBank/DDBJ databases">
        <title>Sequencing the genomes of a sandfly, Sergentomyia squamirostris, and its two endosymbionts.</title>
        <authorList>
            <person name="Itokawa K."/>
            <person name="Sanjoba C."/>
        </authorList>
    </citation>
    <scope>NUCLEOTIDE SEQUENCE</scope>
    <source>
        <strain evidence="6">RiSSQ</strain>
    </source>
</reference>
<dbReference type="GO" id="GO:0034353">
    <property type="term" value="F:mRNA 5'-diphosphatase activity"/>
    <property type="evidence" value="ECO:0007669"/>
    <property type="project" value="TreeGrafter"/>
</dbReference>
<dbReference type="PROSITE" id="PS51462">
    <property type="entry name" value="NUDIX"/>
    <property type="match status" value="1"/>
</dbReference>
<dbReference type="NCBIfam" id="NF001938">
    <property type="entry name" value="PRK00714.1-5"/>
    <property type="match status" value="1"/>
</dbReference>
<gene>
    <name evidence="4" type="primary">rppH</name>
    <name evidence="4" type="synonym">nudH</name>
    <name evidence="6" type="ORF">DMENIID0002_04400</name>
</gene>
<comment type="cofactor">
    <cofactor evidence="2">
        <name>Mg(2+)</name>
        <dbReference type="ChEBI" id="CHEBI:18420"/>
    </cofactor>
</comment>
<feature type="short sequence motif" description="Nudix box" evidence="4">
    <location>
        <begin position="48"/>
        <end position="69"/>
    </location>
</feature>
<dbReference type="GO" id="GO:0006402">
    <property type="term" value="P:mRNA catabolic process"/>
    <property type="evidence" value="ECO:0007669"/>
    <property type="project" value="TreeGrafter"/>
</dbReference>
<dbReference type="InterPro" id="IPR020084">
    <property type="entry name" value="NUDIX_hydrolase_CS"/>
</dbReference>
<dbReference type="InterPro" id="IPR000086">
    <property type="entry name" value="NUDIX_hydrolase_dom"/>
</dbReference>
<dbReference type="PANTHER" id="PTHR23114">
    <property type="entry name" value="M7GPPPN-MRNA HYDROLASE"/>
    <property type="match status" value="1"/>
</dbReference>
<name>A0AAT9G7P2_9RICK</name>
<dbReference type="EC" id="3.6.1.-" evidence="4"/>
<dbReference type="PROSITE" id="PS00893">
    <property type="entry name" value="NUDIX_BOX"/>
    <property type="match status" value="1"/>
</dbReference>
<dbReference type="Pfam" id="PF00293">
    <property type="entry name" value="NUDIX"/>
    <property type="match status" value="1"/>
</dbReference>
<proteinExistence type="inferred from homology"/>
<dbReference type="NCBIfam" id="NF001936">
    <property type="entry name" value="PRK00714.1-3"/>
    <property type="match status" value="1"/>
</dbReference>
<comment type="similarity">
    <text evidence="4">Belongs to the Nudix hydrolase family. RppH subfamily.</text>
</comment>
<dbReference type="PANTHER" id="PTHR23114:SF17">
    <property type="entry name" value="M7GPPPN-MRNA HYDROLASE"/>
    <property type="match status" value="1"/>
</dbReference>
<evidence type="ECO:0000256" key="1">
    <source>
        <dbReference type="ARBA" id="ARBA00001936"/>
    </source>
</evidence>
<dbReference type="Gene3D" id="3.90.79.10">
    <property type="entry name" value="Nucleoside Triphosphate Pyrophosphohydrolase"/>
    <property type="match status" value="1"/>
</dbReference>
<feature type="domain" description="Nudix hydrolase" evidence="5">
    <location>
        <begin position="14"/>
        <end position="156"/>
    </location>
</feature>
<comment type="function">
    <text evidence="4">Accelerates the degradation of transcripts by removing pyrophosphate from the 5'-end of triphosphorylated RNA, leading to a more labile monophosphorylated state that can stimulate subsequent ribonuclease cleavage.</text>
</comment>
<dbReference type="AlphaFoldDB" id="A0AAT9G7P2"/>
<comment type="cofactor">
    <cofactor evidence="4">
        <name>a divalent metal cation</name>
        <dbReference type="ChEBI" id="CHEBI:60240"/>
    </cofactor>
</comment>
<organism evidence="6">
    <name type="scientific">Candidatus Tisiphia endosymbiont of Sergentomyia squamirostris</name>
    <dbReference type="NCBI Taxonomy" id="3113639"/>
    <lineage>
        <taxon>Bacteria</taxon>
        <taxon>Pseudomonadati</taxon>
        <taxon>Pseudomonadota</taxon>
        <taxon>Alphaproteobacteria</taxon>
        <taxon>Rickettsiales</taxon>
        <taxon>Rickettsiaceae</taxon>
        <taxon>Rickettsieae</taxon>
        <taxon>Candidatus Tisiphia</taxon>
    </lineage>
</organism>
<keyword evidence="3 4" id="KW-0378">Hydrolase</keyword>
<dbReference type="HAMAP" id="MF_00298">
    <property type="entry name" value="Nudix_RppH"/>
    <property type="match status" value="1"/>
</dbReference>
<comment type="cofactor">
    <cofactor evidence="1">
        <name>Mn(2+)</name>
        <dbReference type="ChEBI" id="CHEBI:29035"/>
    </cofactor>
</comment>
<dbReference type="SUPFAM" id="SSF55811">
    <property type="entry name" value="Nudix"/>
    <property type="match status" value="1"/>
</dbReference>
<dbReference type="PRINTS" id="PR00502">
    <property type="entry name" value="NUDIXFAMILY"/>
</dbReference>
<dbReference type="CDD" id="cd03671">
    <property type="entry name" value="NUDIX_Ap4A_hydrolase_plant_like"/>
    <property type="match status" value="1"/>
</dbReference>
<evidence type="ECO:0000256" key="3">
    <source>
        <dbReference type="ARBA" id="ARBA00022801"/>
    </source>
</evidence>
<dbReference type="GO" id="GO:0005737">
    <property type="term" value="C:cytoplasm"/>
    <property type="evidence" value="ECO:0007669"/>
    <property type="project" value="TreeGrafter"/>
</dbReference>
<accession>A0AAT9G7P2</accession>
<dbReference type="EMBL" id="AP029170">
    <property type="protein sequence ID" value="BFD45794.1"/>
    <property type="molecule type" value="Genomic_DNA"/>
</dbReference>
<evidence type="ECO:0000259" key="5">
    <source>
        <dbReference type="PROSITE" id="PS51462"/>
    </source>
</evidence>
<protein>
    <recommendedName>
        <fullName evidence="4">RNA pyrophosphohydrolase</fullName>
        <ecNumber evidence="4">3.6.1.-</ecNumber>
    </recommendedName>
    <alternativeName>
        <fullName evidence="4">(Di)nucleoside polyphosphate hydrolase</fullName>
    </alternativeName>
</protein>
<dbReference type="InterPro" id="IPR022927">
    <property type="entry name" value="RppH"/>
</dbReference>
<evidence type="ECO:0000256" key="4">
    <source>
        <dbReference type="HAMAP-Rule" id="MF_00298"/>
    </source>
</evidence>
<evidence type="ECO:0000256" key="2">
    <source>
        <dbReference type="ARBA" id="ARBA00001946"/>
    </source>
</evidence>
<dbReference type="InterPro" id="IPR015797">
    <property type="entry name" value="NUDIX_hydrolase-like_dom_sf"/>
</dbReference>